<proteinExistence type="predicted"/>
<gene>
    <name evidence="2" type="ORF">Tcan_16695</name>
</gene>
<keyword evidence="1" id="KW-1133">Transmembrane helix</keyword>
<dbReference type="AlphaFoldDB" id="A0A0B2VH72"/>
<feature type="transmembrane region" description="Helical" evidence="1">
    <location>
        <begin position="102"/>
        <end position="122"/>
    </location>
</feature>
<evidence type="ECO:0000256" key="1">
    <source>
        <dbReference type="SAM" id="Phobius"/>
    </source>
</evidence>
<reference evidence="2 3" key="1">
    <citation type="submission" date="2014-11" db="EMBL/GenBank/DDBJ databases">
        <title>Genetic blueprint of the zoonotic pathogen Toxocara canis.</title>
        <authorList>
            <person name="Zhu X.-Q."/>
            <person name="Korhonen P.K."/>
            <person name="Cai H."/>
            <person name="Young N.D."/>
            <person name="Nejsum P."/>
            <person name="von Samson-Himmelstjerna G."/>
            <person name="Boag P.R."/>
            <person name="Tan P."/>
            <person name="Li Q."/>
            <person name="Min J."/>
            <person name="Yang Y."/>
            <person name="Wang X."/>
            <person name="Fang X."/>
            <person name="Hall R.S."/>
            <person name="Hofmann A."/>
            <person name="Sternberg P.W."/>
            <person name="Jex A.R."/>
            <person name="Gasser R.B."/>
        </authorList>
    </citation>
    <scope>NUCLEOTIDE SEQUENCE [LARGE SCALE GENOMIC DNA]</scope>
    <source>
        <strain evidence="2">PN_DK_2014</strain>
    </source>
</reference>
<organism evidence="2 3">
    <name type="scientific">Toxocara canis</name>
    <name type="common">Canine roundworm</name>
    <dbReference type="NCBI Taxonomy" id="6265"/>
    <lineage>
        <taxon>Eukaryota</taxon>
        <taxon>Metazoa</taxon>
        <taxon>Ecdysozoa</taxon>
        <taxon>Nematoda</taxon>
        <taxon>Chromadorea</taxon>
        <taxon>Rhabditida</taxon>
        <taxon>Spirurina</taxon>
        <taxon>Ascaridomorpha</taxon>
        <taxon>Ascaridoidea</taxon>
        <taxon>Toxocaridae</taxon>
        <taxon>Toxocara</taxon>
    </lineage>
</organism>
<evidence type="ECO:0000313" key="3">
    <source>
        <dbReference type="Proteomes" id="UP000031036"/>
    </source>
</evidence>
<keyword evidence="1" id="KW-0812">Transmembrane</keyword>
<sequence>MGLTIAYAAAVMCAMKRRRVSRKCYILLLNRAIGDIMCCCCCLLTSLYLIVVTVENFDWLIYILMVMYTLAAITFVTVPTLQKWSGCRSDTCTCVMTQIRQSLFAALYALTLIAFACTVILVKRRTEQSKCLRQKYDHMRRIEKRFPFWKLTLNVSTFAIFNLIYVVKVFYLKVYDICSVSAHNPDVVILFGLVWYTLLLRILADAIFGFAIDRQVRISLSHLVGGSSTSKTTNVRG</sequence>
<feature type="transmembrane region" description="Helical" evidence="1">
    <location>
        <begin position="59"/>
        <end position="82"/>
    </location>
</feature>
<protein>
    <submittedName>
        <fullName evidence="2">Uncharacterized protein</fullName>
    </submittedName>
</protein>
<comment type="caution">
    <text evidence="2">The sequence shown here is derived from an EMBL/GenBank/DDBJ whole genome shotgun (WGS) entry which is preliminary data.</text>
</comment>
<dbReference type="OrthoDB" id="5835578at2759"/>
<feature type="transmembrane region" description="Helical" evidence="1">
    <location>
        <begin position="187"/>
        <end position="212"/>
    </location>
</feature>
<dbReference type="EMBL" id="JPKZ01001679">
    <property type="protein sequence ID" value="KHN80749.1"/>
    <property type="molecule type" value="Genomic_DNA"/>
</dbReference>
<keyword evidence="1" id="KW-0472">Membrane</keyword>
<feature type="transmembrane region" description="Helical" evidence="1">
    <location>
        <begin position="32"/>
        <end position="52"/>
    </location>
</feature>
<accession>A0A0B2VH72</accession>
<keyword evidence="3" id="KW-1185">Reference proteome</keyword>
<feature type="transmembrane region" description="Helical" evidence="1">
    <location>
        <begin position="148"/>
        <end position="167"/>
    </location>
</feature>
<name>A0A0B2VH72_TOXCA</name>
<evidence type="ECO:0000313" key="2">
    <source>
        <dbReference type="EMBL" id="KHN80749.1"/>
    </source>
</evidence>
<dbReference type="Proteomes" id="UP000031036">
    <property type="component" value="Unassembled WGS sequence"/>
</dbReference>